<reference evidence="1" key="2">
    <citation type="journal article" date="2023" name="Microorganisms">
        <title>Isolation and Genomic Characteristics of Cat-Borne Campylobacter felis sp. nov. and Sheep-Borne Campylobacter ovis sp. nov.</title>
        <authorList>
            <person name="Wang H."/>
            <person name="Li Y."/>
            <person name="Gu Y."/>
            <person name="Zhou G."/>
            <person name="Chen X."/>
            <person name="Zhang X."/>
            <person name="Shao Z."/>
            <person name="Zhang J."/>
            <person name="Zhang M."/>
        </authorList>
    </citation>
    <scope>NUCLEOTIDE SEQUENCE</scope>
    <source>
        <strain evidence="1">PS10</strain>
    </source>
</reference>
<gene>
    <name evidence="1" type="ORF">NYG85_06415</name>
</gene>
<accession>A0ABT7HQ10</accession>
<dbReference type="PANTHER" id="PTHR43404">
    <property type="entry name" value="LIPOPOLYSACCHARIDE CHOLINEPHOSPHOTRANSFERASE LICD"/>
    <property type="match status" value="1"/>
</dbReference>
<organism evidence="1 2">
    <name type="scientific">Campylobacter gastrosuis</name>
    <dbReference type="NCBI Taxonomy" id="2974576"/>
    <lineage>
        <taxon>Bacteria</taxon>
        <taxon>Pseudomonadati</taxon>
        <taxon>Campylobacterota</taxon>
        <taxon>Epsilonproteobacteria</taxon>
        <taxon>Campylobacterales</taxon>
        <taxon>Campylobacteraceae</taxon>
        <taxon>Campylobacter</taxon>
    </lineage>
</organism>
<dbReference type="InterPro" id="IPR052942">
    <property type="entry name" value="LPS_cholinephosphotransferase"/>
</dbReference>
<evidence type="ECO:0000313" key="1">
    <source>
        <dbReference type="EMBL" id="MDL0089007.1"/>
    </source>
</evidence>
<dbReference type="Gene3D" id="3.40.50.720">
    <property type="entry name" value="NAD(P)-binding Rossmann-like Domain"/>
    <property type="match status" value="1"/>
</dbReference>
<name>A0ABT7HQ10_9BACT</name>
<evidence type="ECO:0008006" key="3">
    <source>
        <dbReference type="Google" id="ProtNLM"/>
    </source>
</evidence>
<proteinExistence type="predicted"/>
<sequence>MKKQVLIFGVGAAGRAIYRKILADFNVIGFLENNLDLVGKSYEGVEIFSVKDTLNLEFDAVLMGGVWANEMKNQLLTLGISDERIEILDEKDISFSTPNRQKTTDLAIKKFDEFCKKHKISYFIDGSSMLCILRKRPLSVVSDVDIVVKSYKNLEFLAQNLGEIFSDFDIKVVRFSSDDLVKKRGDIFKIVVSSFDDEKMVLDINVYHEYGKCVILGYNGKYFYVPKEMFSKIIWRDYASFSLPILADFDAYLTLVYGKNYMQIPKQFLASDYGNLVSVDELNKICF</sequence>
<protein>
    <recommendedName>
        <fullName evidence="3">LicD family protein</fullName>
    </recommendedName>
</protein>
<dbReference type="RefSeq" id="WP_284937665.1">
    <property type="nucleotide sequence ID" value="NZ_JANURM010000006.1"/>
</dbReference>
<dbReference type="PANTHER" id="PTHR43404:SF1">
    <property type="entry name" value="MNN4P"/>
    <property type="match status" value="1"/>
</dbReference>
<comment type="caution">
    <text evidence="1">The sequence shown here is derived from an EMBL/GenBank/DDBJ whole genome shotgun (WGS) entry which is preliminary data.</text>
</comment>
<dbReference type="Proteomes" id="UP001173801">
    <property type="component" value="Unassembled WGS sequence"/>
</dbReference>
<reference evidence="1" key="1">
    <citation type="submission" date="2022-08" db="EMBL/GenBank/DDBJ databases">
        <authorList>
            <person name="Wang H."/>
        </authorList>
    </citation>
    <scope>NUCLEOTIDE SEQUENCE</scope>
    <source>
        <strain evidence="1">PS10</strain>
    </source>
</reference>
<dbReference type="EMBL" id="JANURM010000006">
    <property type="protein sequence ID" value="MDL0089007.1"/>
    <property type="molecule type" value="Genomic_DNA"/>
</dbReference>
<evidence type="ECO:0000313" key="2">
    <source>
        <dbReference type="Proteomes" id="UP001173801"/>
    </source>
</evidence>
<keyword evidence="2" id="KW-1185">Reference proteome</keyword>